<keyword evidence="1" id="KW-0808">Transferase</keyword>
<accession>K1RIX7</accession>
<dbReference type="EC" id="2.3.1.19" evidence="1"/>
<comment type="caution">
    <text evidence="1">The sequence shown here is derived from an EMBL/GenBank/DDBJ whole genome shotgun (WGS) entry which is preliminary data.</text>
</comment>
<gene>
    <name evidence="1" type="ORF">OBE_17921</name>
</gene>
<dbReference type="Gene3D" id="3.40.50.10950">
    <property type="match status" value="1"/>
</dbReference>
<dbReference type="GO" id="GO:0050182">
    <property type="term" value="F:phosphate butyryltransferase activity"/>
    <property type="evidence" value="ECO:0007669"/>
    <property type="project" value="UniProtKB-EC"/>
</dbReference>
<protein>
    <submittedName>
        <fullName evidence="1">Protein containing Phosphate acetyl/butaryl transferase domain protein</fullName>
        <ecNumber evidence="1">2.3.1.19</ecNumber>
    </submittedName>
</protein>
<organism evidence="1">
    <name type="scientific">human gut metagenome</name>
    <dbReference type="NCBI Taxonomy" id="408170"/>
    <lineage>
        <taxon>unclassified sequences</taxon>
        <taxon>metagenomes</taxon>
        <taxon>organismal metagenomes</taxon>
    </lineage>
</organism>
<evidence type="ECO:0000313" key="1">
    <source>
        <dbReference type="EMBL" id="EKC43594.1"/>
    </source>
</evidence>
<dbReference type="EMBL" id="AJWZ01011960">
    <property type="protein sequence ID" value="EKC43594.1"/>
    <property type="molecule type" value="Genomic_DNA"/>
</dbReference>
<name>K1RIX7_9ZZZZ</name>
<sequence>DLSRGCSSQDIAGVVAITAVQAQKITQ</sequence>
<reference evidence="1" key="1">
    <citation type="journal article" date="2013" name="Environ. Microbiol.">
        <title>Microbiota from the distal guts of lean and obese adolescents exhibit partial functional redundancy besides clear differences in community structure.</title>
        <authorList>
            <person name="Ferrer M."/>
            <person name="Ruiz A."/>
            <person name="Lanza F."/>
            <person name="Haange S.B."/>
            <person name="Oberbach A."/>
            <person name="Till H."/>
            <person name="Bargiela R."/>
            <person name="Campoy C."/>
            <person name="Segura M.T."/>
            <person name="Richter M."/>
            <person name="von Bergen M."/>
            <person name="Seifert J."/>
            <person name="Suarez A."/>
        </authorList>
    </citation>
    <scope>NUCLEOTIDE SEQUENCE</scope>
</reference>
<feature type="non-terminal residue" evidence="1">
    <location>
        <position position="1"/>
    </location>
</feature>
<dbReference type="InterPro" id="IPR042113">
    <property type="entry name" value="P_AcTrfase_dom1"/>
</dbReference>
<proteinExistence type="predicted"/>
<keyword evidence="1" id="KW-0012">Acyltransferase</keyword>
<dbReference type="AlphaFoldDB" id="K1RIX7"/>